<feature type="transmembrane region" description="Helical" evidence="6">
    <location>
        <begin position="440"/>
        <end position="459"/>
    </location>
</feature>
<evidence type="ECO:0000256" key="1">
    <source>
        <dbReference type="ARBA" id="ARBA00004651"/>
    </source>
</evidence>
<evidence type="ECO:0000256" key="6">
    <source>
        <dbReference type="SAM" id="Phobius"/>
    </source>
</evidence>
<dbReference type="PANTHER" id="PTHR30250">
    <property type="entry name" value="PST FAMILY PREDICTED COLANIC ACID TRANSPORTER"/>
    <property type="match status" value="1"/>
</dbReference>
<comment type="subcellular location">
    <subcellularLocation>
        <location evidence="1">Cell membrane</location>
        <topology evidence="1">Multi-pass membrane protein</topology>
    </subcellularLocation>
</comment>
<evidence type="ECO:0000313" key="7">
    <source>
        <dbReference type="EMBL" id="PKV04053.1"/>
    </source>
</evidence>
<feature type="transmembrane region" description="Helical" evidence="6">
    <location>
        <begin position="9"/>
        <end position="37"/>
    </location>
</feature>
<dbReference type="RefSeq" id="WP_101398796.1">
    <property type="nucleotide sequence ID" value="NZ_PCHH01000002.1"/>
</dbReference>
<dbReference type="InterPro" id="IPR050833">
    <property type="entry name" value="Poly_Biosynth_Transport"/>
</dbReference>
<keyword evidence="4 6" id="KW-1133">Transmembrane helix</keyword>
<feature type="transmembrane region" description="Helical" evidence="6">
    <location>
        <begin position="359"/>
        <end position="377"/>
    </location>
</feature>
<keyword evidence="2" id="KW-1003">Cell membrane</keyword>
<name>A0A2N3R5J7_9BIFI</name>
<feature type="transmembrane region" description="Helical" evidence="6">
    <location>
        <begin position="415"/>
        <end position="434"/>
    </location>
</feature>
<gene>
    <name evidence="7" type="ORF">CQR50_0965</name>
</gene>
<dbReference type="InterPro" id="IPR002797">
    <property type="entry name" value="Polysacc_synth"/>
</dbReference>
<evidence type="ECO:0000256" key="3">
    <source>
        <dbReference type="ARBA" id="ARBA00022692"/>
    </source>
</evidence>
<dbReference type="PANTHER" id="PTHR30250:SF11">
    <property type="entry name" value="O-ANTIGEN TRANSPORTER-RELATED"/>
    <property type="match status" value="1"/>
</dbReference>
<dbReference type="AlphaFoldDB" id="A0A2N3R5J7"/>
<feature type="transmembrane region" description="Helical" evidence="6">
    <location>
        <begin position="383"/>
        <end position="403"/>
    </location>
</feature>
<feature type="transmembrane region" description="Helical" evidence="6">
    <location>
        <begin position="49"/>
        <end position="69"/>
    </location>
</feature>
<reference evidence="7 8" key="1">
    <citation type="submission" date="2017-10" db="EMBL/GenBank/DDBJ databases">
        <title>Bifidobacterium genomics.</title>
        <authorList>
            <person name="Lugli G.A."/>
            <person name="Milani C."/>
            <person name="Mancabelli L."/>
        </authorList>
    </citation>
    <scope>NUCLEOTIDE SEQUENCE [LARGE SCALE GENOMIC DNA]</scope>
    <source>
        <strain evidence="7 8">1520B</strain>
    </source>
</reference>
<proteinExistence type="predicted"/>
<keyword evidence="5 6" id="KW-0472">Membrane</keyword>
<sequence length="471" mass="52354">MNTSKYKYLFVNIGLFAVNAITTKLLSFILMPIYTIYLATKDYGIMDMSIVVINFIFPLATAMINGGVLRFGIEDQKHIKFYATDGLLITLASCAVVGALLPLLKLSFFGSLGSYALLFFISYLTSCFPNYFGILCRVVNEIKIIPVASLITAFSMLSTTYYFIVYKHMGIIGYFYSYIISNIISTVIYLLGAKLYKYFSLKSVYRNWHLQGPLLKYSIPLAPNAVCDVLGLTFSRFILTSSLGINASGLYAAASKVPNLMSIFQQVFNQAWQISSFQEYKKKDINSFYSIIWKGYCAVLFLGCSIVISIIDPLSNILLHNEFYSAKKYIPILCFGFLFGAASGFFGSIYQTFLKTRPLLIQSLVGAGITVICTWLLVPYIGIAGAVIAVALGNSVMLIIRIIDSRRLIPFNLALPTCLTSLGLILIQAVIATMNTPTTNWISVACLLMILLLQSLNLYPSIKIFITNKKV</sequence>
<dbReference type="Pfam" id="PF01943">
    <property type="entry name" value="Polysacc_synt"/>
    <property type="match status" value="1"/>
</dbReference>
<evidence type="ECO:0000256" key="2">
    <source>
        <dbReference type="ARBA" id="ARBA00022475"/>
    </source>
</evidence>
<feature type="transmembrane region" description="Helical" evidence="6">
    <location>
        <begin position="113"/>
        <end position="132"/>
    </location>
</feature>
<keyword evidence="3 6" id="KW-0812">Transmembrane</keyword>
<feature type="transmembrane region" description="Helical" evidence="6">
    <location>
        <begin position="171"/>
        <end position="192"/>
    </location>
</feature>
<feature type="transmembrane region" description="Helical" evidence="6">
    <location>
        <begin position="81"/>
        <end position="101"/>
    </location>
</feature>
<accession>A0A2N3R5J7</accession>
<evidence type="ECO:0000313" key="8">
    <source>
        <dbReference type="Proteomes" id="UP000233762"/>
    </source>
</evidence>
<evidence type="ECO:0000256" key="4">
    <source>
        <dbReference type="ARBA" id="ARBA00022989"/>
    </source>
</evidence>
<comment type="caution">
    <text evidence="7">The sequence shown here is derived from an EMBL/GenBank/DDBJ whole genome shotgun (WGS) entry which is preliminary data.</text>
</comment>
<feature type="transmembrane region" description="Helical" evidence="6">
    <location>
        <begin position="291"/>
        <end position="310"/>
    </location>
</feature>
<dbReference type="EMBL" id="PCHH01000002">
    <property type="protein sequence ID" value="PKV04053.1"/>
    <property type="molecule type" value="Genomic_DNA"/>
</dbReference>
<dbReference type="GO" id="GO:0005886">
    <property type="term" value="C:plasma membrane"/>
    <property type="evidence" value="ECO:0007669"/>
    <property type="project" value="UniProtKB-SubCell"/>
</dbReference>
<dbReference type="Proteomes" id="UP000233762">
    <property type="component" value="Unassembled WGS sequence"/>
</dbReference>
<feature type="transmembrane region" description="Helical" evidence="6">
    <location>
        <begin position="144"/>
        <end position="165"/>
    </location>
</feature>
<protein>
    <submittedName>
        <fullName evidence="7">Polysaccharide biosynthesis protein</fullName>
    </submittedName>
</protein>
<feature type="transmembrane region" description="Helical" evidence="6">
    <location>
        <begin position="330"/>
        <end position="350"/>
    </location>
</feature>
<organism evidence="7 8">
    <name type="scientific">Bifidobacterium pseudolongum subsp. globosum</name>
    <dbReference type="NCBI Taxonomy" id="1690"/>
    <lineage>
        <taxon>Bacteria</taxon>
        <taxon>Bacillati</taxon>
        <taxon>Actinomycetota</taxon>
        <taxon>Actinomycetes</taxon>
        <taxon>Bifidobacteriales</taxon>
        <taxon>Bifidobacteriaceae</taxon>
        <taxon>Bifidobacterium</taxon>
    </lineage>
</organism>
<evidence type="ECO:0000256" key="5">
    <source>
        <dbReference type="ARBA" id="ARBA00023136"/>
    </source>
</evidence>